<evidence type="ECO:0000313" key="3">
    <source>
        <dbReference type="EMBL" id="KAL0270033.1"/>
    </source>
</evidence>
<dbReference type="EMBL" id="JARGDH010000004">
    <property type="protein sequence ID" value="KAL0270033.1"/>
    <property type="molecule type" value="Genomic_DNA"/>
</dbReference>
<dbReference type="InterPro" id="IPR050961">
    <property type="entry name" value="BolA/IbaG_stress_morph_reg"/>
</dbReference>
<organism evidence="3">
    <name type="scientific">Menopon gallinae</name>
    <name type="common">poultry shaft louse</name>
    <dbReference type="NCBI Taxonomy" id="328185"/>
    <lineage>
        <taxon>Eukaryota</taxon>
        <taxon>Metazoa</taxon>
        <taxon>Ecdysozoa</taxon>
        <taxon>Arthropoda</taxon>
        <taxon>Hexapoda</taxon>
        <taxon>Insecta</taxon>
        <taxon>Pterygota</taxon>
        <taxon>Neoptera</taxon>
        <taxon>Paraneoptera</taxon>
        <taxon>Psocodea</taxon>
        <taxon>Troctomorpha</taxon>
        <taxon>Phthiraptera</taxon>
        <taxon>Amblycera</taxon>
        <taxon>Menoponidae</taxon>
        <taxon>Menopon</taxon>
    </lineage>
</organism>
<sequence>MFCINEYRNLVGLIRPREILSIQTRNLVMADTQKPVETAIRNKIISNLNPVHLDVINESYMHNVPKGSETHFKVIVVSDKFENVSLVQRHRTIQQLLGYELENGVHALSIVAKTPTQWSEDSEVKPSPKCLGGNK</sequence>
<dbReference type="AlphaFoldDB" id="A0AAW2HKI9"/>
<comment type="caution">
    <text evidence="3">The sequence shown here is derived from an EMBL/GenBank/DDBJ whole genome shotgun (WGS) entry which is preliminary data.</text>
</comment>
<dbReference type="GO" id="GO:0005739">
    <property type="term" value="C:mitochondrion"/>
    <property type="evidence" value="ECO:0007669"/>
    <property type="project" value="TreeGrafter"/>
</dbReference>
<evidence type="ECO:0000256" key="1">
    <source>
        <dbReference type="ARBA" id="ARBA00005578"/>
    </source>
</evidence>
<dbReference type="InterPro" id="IPR036065">
    <property type="entry name" value="BolA-like_sf"/>
</dbReference>
<evidence type="ECO:0000256" key="2">
    <source>
        <dbReference type="RuleBase" id="RU003860"/>
    </source>
</evidence>
<dbReference type="PANTHER" id="PTHR46229">
    <property type="entry name" value="BOLA TRANSCRIPTION REGULATOR"/>
    <property type="match status" value="1"/>
</dbReference>
<dbReference type="GO" id="GO:1990229">
    <property type="term" value="C:iron-sulfur cluster assembly complex"/>
    <property type="evidence" value="ECO:0007669"/>
    <property type="project" value="UniProtKB-ARBA"/>
</dbReference>
<proteinExistence type="inferred from homology"/>
<reference evidence="3" key="1">
    <citation type="journal article" date="2024" name="Gigascience">
        <title>Chromosome-level genome of the poultry shaft louse Menopon gallinae provides insight into the host-switching and adaptive evolution of parasitic lice.</title>
        <authorList>
            <person name="Xu Y."/>
            <person name="Ma L."/>
            <person name="Liu S."/>
            <person name="Liang Y."/>
            <person name="Liu Q."/>
            <person name="He Z."/>
            <person name="Tian L."/>
            <person name="Duan Y."/>
            <person name="Cai W."/>
            <person name="Li H."/>
            <person name="Song F."/>
        </authorList>
    </citation>
    <scope>NUCLEOTIDE SEQUENCE</scope>
    <source>
        <strain evidence="3">Cailab_2023a</strain>
    </source>
</reference>
<dbReference type="Pfam" id="PF01722">
    <property type="entry name" value="BolA"/>
    <property type="match status" value="1"/>
</dbReference>
<gene>
    <name evidence="3" type="ORF">PYX00_007577</name>
</gene>
<dbReference type="PANTHER" id="PTHR46229:SF2">
    <property type="entry name" value="BOLA-LIKE PROTEIN 1"/>
    <property type="match status" value="1"/>
</dbReference>
<dbReference type="InterPro" id="IPR002634">
    <property type="entry name" value="BolA"/>
</dbReference>
<accession>A0AAW2HKI9</accession>
<dbReference type="FunFam" id="3.30.300.90:FF:000001">
    <property type="entry name" value="Transcriptional regulator BolA"/>
    <property type="match status" value="1"/>
</dbReference>
<name>A0AAW2HKI9_9NEOP</name>
<protein>
    <recommendedName>
        <fullName evidence="4">BolA-like protein DDB_G0274169</fullName>
    </recommendedName>
</protein>
<evidence type="ECO:0008006" key="4">
    <source>
        <dbReference type="Google" id="ProtNLM"/>
    </source>
</evidence>
<dbReference type="SUPFAM" id="SSF82657">
    <property type="entry name" value="BolA-like"/>
    <property type="match status" value="1"/>
</dbReference>
<comment type="similarity">
    <text evidence="1 2">Belongs to the BolA/IbaG family.</text>
</comment>
<dbReference type="Gene3D" id="3.30.300.90">
    <property type="entry name" value="BolA-like"/>
    <property type="match status" value="1"/>
</dbReference>